<proteinExistence type="predicted"/>
<gene>
    <name evidence="2" type="ORF">METZ01_LOCUS350317</name>
</gene>
<reference evidence="2" key="1">
    <citation type="submission" date="2018-05" db="EMBL/GenBank/DDBJ databases">
        <authorList>
            <person name="Lanie J.A."/>
            <person name="Ng W.-L."/>
            <person name="Kazmierczak K.M."/>
            <person name="Andrzejewski T.M."/>
            <person name="Davidsen T.M."/>
            <person name="Wayne K.J."/>
            <person name="Tettelin H."/>
            <person name="Glass J.I."/>
            <person name="Rusch D."/>
            <person name="Podicherti R."/>
            <person name="Tsui H.-C.T."/>
            <person name="Winkler M.E."/>
        </authorList>
    </citation>
    <scope>NUCLEOTIDE SEQUENCE</scope>
</reference>
<evidence type="ECO:0000313" key="2">
    <source>
        <dbReference type="EMBL" id="SVC97463.1"/>
    </source>
</evidence>
<name>A0A382RIG3_9ZZZZ</name>
<protein>
    <submittedName>
        <fullName evidence="2">Uncharacterized protein</fullName>
    </submittedName>
</protein>
<organism evidence="2">
    <name type="scientific">marine metagenome</name>
    <dbReference type="NCBI Taxonomy" id="408172"/>
    <lineage>
        <taxon>unclassified sequences</taxon>
        <taxon>metagenomes</taxon>
        <taxon>ecological metagenomes</taxon>
    </lineage>
</organism>
<evidence type="ECO:0000256" key="1">
    <source>
        <dbReference type="SAM" id="MobiDB-lite"/>
    </source>
</evidence>
<dbReference type="AlphaFoldDB" id="A0A382RIG3"/>
<feature type="region of interest" description="Disordered" evidence="1">
    <location>
        <begin position="1"/>
        <end position="21"/>
    </location>
</feature>
<sequence>MADKVPGRGRKPSDLATQVAKDAKGCPVGKGFLMSKVTVSADDKAERGRVRSGITTGAKMAGWTKVSVSWTTDGHPLVVRTA</sequence>
<dbReference type="EMBL" id="UINC01121952">
    <property type="protein sequence ID" value="SVC97463.1"/>
    <property type="molecule type" value="Genomic_DNA"/>
</dbReference>
<accession>A0A382RIG3</accession>